<reference evidence="2 3" key="2">
    <citation type="submission" date="2018-11" db="EMBL/GenBank/DDBJ databases">
        <authorList>
            <consortium name="Pathogen Informatics"/>
        </authorList>
    </citation>
    <scope>NUCLEOTIDE SEQUENCE [LARGE SCALE GENOMIC DNA]</scope>
</reference>
<organism evidence="4">
    <name type="scientific">Hydatigena taeniaeformis</name>
    <name type="common">Feline tapeworm</name>
    <name type="synonym">Taenia taeniaeformis</name>
    <dbReference type="NCBI Taxonomy" id="6205"/>
    <lineage>
        <taxon>Eukaryota</taxon>
        <taxon>Metazoa</taxon>
        <taxon>Spiralia</taxon>
        <taxon>Lophotrochozoa</taxon>
        <taxon>Platyhelminthes</taxon>
        <taxon>Cestoda</taxon>
        <taxon>Eucestoda</taxon>
        <taxon>Cyclophyllidea</taxon>
        <taxon>Taeniidae</taxon>
        <taxon>Hydatigera</taxon>
    </lineage>
</organism>
<dbReference type="STRING" id="6205.A0A0R3XA87"/>
<protein>
    <submittedName>
        <fullName evidence="4">Biogenesis of lysosome-related organelles complex 1 subunit 3</fullName>
    </submittedName>
</protein>
<dbReference type="AlphaFoldDB" id="A0A0R3XA87"/>
<reference evidence="4" key="1">
    <citation type="submission" date="2017-02" db="UniProtKB">
        <authorList>
            <consortium name="WormBaseParasite"/>
        </authorList>
    </citation>
    <scope>IDENTIFICATION</scope>
</reference>
<feature type="compositionally biased region" description="Low complexity" evidence="1">
    <location>
        <begin position="79"/>
        <end position="124"/>
    </location>
</feature>
<feature type="region of interest" description="Disordered" evidence="1">
    <location>
        <begin position="1"/>
        <end position="124"/>
    </location>
</feature>
<feature type="compositionally biased region" description="Acidic residues" evidence="1">
    <location>
        <begin position="23"/>
        <end position="34"/>
    </location>
</feature>
<evidence type="ECO:0000313" key="4">
    <source>
        <dbReference type="WBParaSite" id="TTAC_0001046401-mRNA-1"/>
    </source>
</evidence>
<accession>A0A0R3XA87</accession>
<keyword evidence="3" id="KW-1185">Reference proteome</keyword>
<evidence type="ECO:0000313" key="2">
    <source>
        <dbReference type="EMBL" id="VDM35427.1"/>
    </source>
</evidence>
<dbReference type="EMBL" id="UYWX01021710">
    <property type="protein sequence ID" value="VDM35427.1"/>
    <property type="molecule type" value="Genomic_DNA"/>
</dbReference>
<evidence type="ECO:0000256" key="1">
    <source>
        <dbReference type="SAM" id="MobiDB-lite"/>
    </source>
</evidence>
<evidence type="ECO:0000313" key="3">
    <source>
        <dbReference type="Proteomes" id="UP000274429"/>
    </source>
</evidence>
<gene>
    <name evidence="2" type="ORF">TTAC_LOCUS10447</name>
</gene>
<sequence length="203" mass="22042">MMPDYEDDRSSCTSSTTPKTFEEPTEDEDEEEDDDHKGVSDDEIGVRALLPTSARLKCPPADATALLCDENGDEDSDNSFASSSSASSSSQESSPSPSSRSPSSASSPVRSPRVGSVSSASPRVKALEPAEVLSKFTHQSIEDILSLSPSRRRRLLARLVRTAKSTNYTLLRLNNELAGELQELCDQHTSLNAQVRHLSELRT</sequence>
<proteinExistence type="predicted"/>
<dbReference type="WBParaSite" id="TTAC_0001046401-mRNA-1">
    <property type="protein sequence ID" value="TTAC_0001046401-mRNA-1"/>
    <property type="gene ID" value="TTAC_0001046401"/>
</dbReference>
<dbReference type="OrthoDB" id="524326at2759"/>
<name>A0A0R3XA87_HYDTA</name>
<dbReference type="Proteomes" id="UP000274429">
    <property type="component" value="Unassembled WGS sequence"/>
</dbReference>